<name>A0ABU5ERP8_9BACT</name>
<dbReference type="PANTHER" id="PTHR34933:SF1">
    <property type="entry name" value="FLAGELLAR L-RING PROTEIN"/>
    <property type="match status" value="1"/>
</dbReference>
<accession>A0ABU5ERP8</accession>
<dbReference type="PANTHER" id="PTHR34933">
    <property type="entry name" value="FLAGELLAR L-RING PROTEIN"/>
    <property type="match status" value="1"/>
</dbReference>
<comment type="subcellular location">
    <subcellularLocation>
        <location evidence="2">Bacterial flagellum basal body</location>
    </subcellularLocation>
    <subcellularLocation>
        <location evidence="3">Cell outer membrane</location>
    </subcellularLocation>
</comment>
<dbReference type="RefSeq" id="WP_261190277.1">
    <property type="nucleotide sequence ID" value="NZ_JAXBLV010000003.1"/>
</dbReference>
<evidence type="ECO:0000256" key="1">
    <source>
        <dbReference type="ARBA" id="ARBA00002591"/>
    </source>
</evidence>
<keyword evidence="10" id="KW-0969">Cilium</keyword>
<evidence type="ECO:0000313" key="10">
    <source>
        <dbReference type="EMBL" id="MDY3557875.1"/>
    </source>
</evidence>
<evidence type="ECO:0000313" key="11">
    <source>
        <dbReference type="Proteomes" id="UP001272242"/>
    </source>
</evidence>
<evidence type="ECO:0000256" key="7">
    <source>
        <dbReference type="ARBA" id="ARBA00023143"/>
    </source>
</evidence>
<comment type="similarity">
    <text evidence="4">Belongs to the FlgH family.</text>
</comment>
<evidence type="ECO:0000256" key="8">
    <source>
        <dbReference type="ARBA" id="ARBA00023237"/>
    </source>
</evidence>
<dbReference type="EMBL" id="JAXBLV010000003">
    <property type="protein sequence ID" value="MDY3557875.1"/>
    <property type="molecule type" value="Genomic_DNA"/>
</dbReference>
<evidence type="ECO:0000256" key="3">
    <source>
        <dbReference type="ARBA" id="ARBA00004442"/>
    </source>
</evidence>
<evidence type="ECO:0000256" key="4">
    <source>
        <dbReference type="ARBA" id="ARBA00006929"/>
    </source>
</evidence>
<dbReference type="Proteomes" id="UP001272242">
    <property type="component" value="Unassembled WGS sequence"/>
</dbReference>
<feature type="chain" id="PRO_5045451301" evidence="9">
    <location>
        <begin position="22"/>
        <end position="218"/>
    </location>
</feature>
<dbReference type="InterPro" id="IPR000527">
    <property type="entry name" value="Flag_Lring"/>
</dbReference>
<reference evidence="11" key="1">
    <citation type="journal article" date="2023" name="Mar. Drugs">
        <title>Gemmata algarum, a Novel Planctomycete Isolated from an Algal Mat, Displays Antimicrobial Activity.</title>
        <authorList>
            <person name="Kumar G."/>
            <person name="Kallscheuer N."/>
            <person name="Kashif M."/>
            <person name="Ahamad S."/>
            <person name="Jagadeeshwari U."/>
            <person name="Pannikurungottu S."/>
            <person name="Haufschild T."/>
            <person name="Kabuu M."/>
            <person name="Sasikala C."/>
            <person name="Jogler C."/>
            <person name="Ramana C."/>
        </authorList>
    </citation>
    <scope>NUCLEOTIDE SEQUENCE [LARGE SCALE GENOMIC DNA]</scope>
    <source>
        <strain evidence="11">JC673</strain>
    </source>
</reference>
<evidence type="ECO:0000256" key="9">
    <source>
        <dbReference type="SAM" id="SignalP"/>
    </source>
</evidence>
<evidence type="ECO:0000256" key="5">
    <source>
        <dbReference type="ARBA" id="ARBA00022729"/>
    </source>
</evidence>
<keyword evidence="5 9" id="KW-0732">Signal</keyword>
<sequence length="218" mass="22831">MRRLALAAALAAVAAVATSRADSLWERRDPRYAHLFQDNRARAVGDVLVVTITENTVSNEQDARQLNRTATSGGNVQFFGGGNVTPNNNGGGGGGTGLGTVNSSGVGFTLPGGSTSLNFNGAAQSTVTHTFTDRMAVTVVDIMPNGNLVVEGYKSRVVQGEERVLRLTGIVRQQDIGVGNVVGSGNVANFRVSYLGRGPGSRTTRQSYLGRLGNLLRP</sequence>
<comment type="caution">
    <text evidence="10">The sequence shown here is derived from an EMBL/GenBank/DDBJ whole genome shotgun (WGS) entry which is preliminary data.</text>
</comment>
<keyword evidence="7" id="KW-0975">Bacterial flagellum</keyword>
<protein>
    <submittedName>
        <fullName evidence="10">Flagellar basal body L-ring protein FlgH</fullName>
    </submittedName>
</protein>
<keyword evidence="8" id="KW-0998">Cell outer membrane</keyword>
<dbReference type="Pfam" id="PF02107">
    <property type="entry name" value="FlgH"/>
    <property type="match status" value="1"/>
</dbReference>
<organism evidence="10 11">
    <name type="scientific">Gemmata algarum</name>
    <dbReference type="NCBI Taxonomy" id="2975278"/>
    <lineage>
        <taxon>Bacteria</taxon>
        <taxon>Pseudomonadati</taxon>
        <taxon>Planctomycetota</taxon>
        <taxon>Planctomycetia</taxon>
        <taxon>Gemmatales</taxon>
        <taxon>Gemmataceae</taxon>
        <taxon>Gemmata</taxon>
    </lineage>
</organism>
<feature type="signal peptide" evidence="9">
    <location>
        <begin position="1"/>
        <end position="21"/>
    </location>
</feature>
<comment type="function">
    <text evidence="1">Assembles around the rod to form the L-ring and probably protects the motor/basal body from shearing forces during rotation.</text>
</comment>
<keyword evidence="11" id="KW-1185">Reference proteome</keyword>
<evidence type="ECO:0000256" key="2">
    <source>
        <dbReference type="ARBA" id="ARBA00004117"/>
    </source>
</evidence>
<proteinExistence type="inferred from homology"/>
<keyword evidence="6" id="KW-0472">Membrane</keyword>
<keyword evidence="10" id="KW-0966">Cell projection</keyword>
<keyword evidence="10" id="KW-0282">Flagellum</keyword>
<gene>
    <name evidence="10" type="ORF">R5W23_005526</name>
</gene>
<evidence type="ECO:0000256" key="6">
    <source>
        <dbReference type="ARBA" id="ARBA00023136"/>
    </source>
</evidence>